<organism evidence="1 2">
    <name type="scientific">Arachis hypogaea</name>
    <name type="common">Peanut</name>
    <dbReference type="NCBI Taxonomy" id="3818"/>
    <lineage>
        <taxon>Eukaryota</taxon>
        <taxon>Viridiplantae</taxon>
        <taxon>Streptophyta</taxon>
        <taxon>Embryophyta</taxon>
        <taxon>Tracheophyta</taxon>
        <taxon>Spermatophyta</taxon>
        <taxon>Magnoliopsida</taxon>
        <taxon>eudicotyledons</taxon>
        <taxon>Gunneridae</taxon>
        <taxon>Pentapetalae</taxon>
        <taxon>rosids</taxon>
        <taxon>fabids</taxon>
        <taxon>Fabales</taxon>
        <taxon>Fabaceae</taxon>
        <taxon>Papilionoideae</taxon>
        <taxon>50 kb inversion clade</taxon>
        <taxon>dalbergioids sensu lato</taxon>
        <taxon>Dalbergieae</taxon>
        <taxon>Pterocarpus clade</taxon>
        <taxon>Arachis</taxon>
    </lineage>
</organism>
<evidence type="ECO:0000313" key="2">
    <source>
        <dbReference type="Proteomes" id="UP000289738"/>
    </source>
</evidence>
<evidence type="ECO:0008006" key="3">
    <source>
        <dbReference type="Google" id="ProtNLM"/>
    </source>
</evidence>
<sequence length="118" mass="13142">MKEKGASLASDMMMLRIGTGSSVHHYWPRFSDSARIATSCTNLFSCLEVHSLGGGFQFSKLKEAGFSPTYDICKNLLGIYMASGRTTKCKDIWKEAEEAGFKLDKYLASHDDSMNKKQ</sequence>
<proteinExistence type="predicted"/>
<dbReference type="STRING" id="3818.A0A445AZ97"/>
<protein>
    <recommendedName>
        <fullName evidence="3">Pentatricopeptide repeat-containing protein</fullName>
    </recommendedName>
</protein>
<dbReference type="Proteomes" id="UP000289738">
    <property type="component" value="Chromosome B01"/>
</dbReference>
<reference evidence="1 2" key="1">
    <citation type="submission" date="2019-01" db="EMBL/GenBank/DDBJ databases">
        <title>Sequencing of cultivated peanut Arachis hypogaea provides insights into genome evolution and oil improvement.</title>
        <authorList>
            <person name="Chen X."/>
        </authorList>
    </citation>
    <scope>NUCLEOTIDE SEQUENCE [LARGE SCALE GENOMIC DNA]</scope>
    <source>
        <strain evidence="2">cv. Fuhuasheng</strain>
        <tissue evidence="1">Leaves</tissue>
    </source>
</reference>
<evidence type="ECO:0000313" key="1">
    <source>
        <dbReference type="EMBL" id="RYR31763.1"/>
    </source>
</evidence>
<gene>
    <name evidence="1" type="ORF">Ahy_B01g056660</name>
</gene>
<name>A0A445AZ97_ARAHY</name>
<keyword evidence="2" id="KW-1185">Reference proteome</keyword>
<dbReference type="EMBL" id="SDMP01000011">
    <property type="protein sequence ID" value="RYR31763.1"/>
    <property type="molecule type" value="Genomic_DNA"/>
</dbReference>
<accession>A0A445AZ97</accession>
<comment type="caution">
    <text evidence="1">The sequence shown here is derived from an EMBL/GenBank/DDBJ whole genome shotgun (WGS) entry which is preliminary data.</text>
</comment>
<dbReference type="AlphaFoldDB" id="A0A445AZ97"/>